<evidence type="ECO:0000313" key="1">
    <source>
        <dbReference type="EMBL" id="KRY01209.1"/>
    </source>
</evidence>
<name>A0A0V0YLF7_TRIPS</name>
<evidence type="ECO:0000313" key="2">
    <source>
        <dbReference type="Proteomes" id="UP000054815"/>
    </source>
</evidence>
<proteinExistence type="predicted"/>
<dbReference type="Proteomes" id="UP000054815">
    <property type="component" value="Unassembled WGS sequence"/>
</dbReference>
<comment type="caution">
    <text evidence="1">The sequence shown here is derived from an EMBL/GenBank/DDBJ whole genome shotgun (WGS) entry which is preliminary data.</text>
</comment>
<dbReference type="EMBL" id="JYDU01000004">
    <property type="protein sequence ID" value="KRY01209.1"/>
    <property type="molecule type" value="Genomic_DNA"/>
</dbReference>
<accession>A0A0V0YLF7</accession>
<dbReference type="AlphaFoldDB" id="A0A0V0YLF7"/>
<sequence length="74" mass="8193">MVRQNANDTTCVRPLYGGSHFPDQAVHCLPLGLRKATGWQLLRLGPSGLDAVLDEVRTSEISLNARDYLFVPLE</sequence>
<protein>
    <submittedName>
        <fullName evidence="1">Uncharacterized protein</fullName>
    </submittedName>
</protein>
<organism evidence="1 2">
    <name type="scientific">Trichinella pseudospiralis</name>
    <name type="common">Parasitic roundworm</name>
    <dbReference type="NCBI Taxonomy" id="6337"/>
    <lineage>
        <taxon>Eukaryota</taxon>
        <taxon>Metazoa</taxon>
        <taxon>Ecdysozoa</taxon>
        <taxon>Nematoda</taxon>
        <taxon>Enoplea</taxon>
        <taxon>Dorylaimia</taxon>
        <taxon>Trichinellida</taxon>
        <taxon>Trichinellidae</taxon>
        <taxon>Trichinella</taxon>
    </lineage>
</organism>
<gene>
    <name evidence="1" type="ORF">T4E_3328</name>
</gene>
<reference evidence="1 2" key="1">
    <citation type="submission" date="2015-01" db="EMBL/GenBank/DDBJ databases">
        <title>Evolution of Trichinella species and genotypes.</title>
        <authorList>
            <person name="Korhonen P.K."/>
            <person name="Edoardo P."/>
            <person name="Giuseppe L.R."/>
            <person name="Gasser R.B."/>
        </authorList>
    </citation>
    <scope>NUCLEOTIDE SEQUENCE [LARGE SCALE GENOMIC DNA]</scope>
    <source>
        <strain evidence="1">ISS141</strain>
    </source>
</reference>